<sequence>MTTKRSRSTAAAGLVLGAALSLLGAAGTAEAAPTGTTGYATTVQAHSNLREQPNTSSRIWGTTTKVTEAGVECYTLGQYVKVGTYGTSVWYYGTVIDYDIGHIYSNVWMWGGNVNVGADPAPGIPRC</sequence>
<evidence type="ECO:0000256" key="1">
    <source>
        <dbReference type="SAM" id="SignalP"/>
    </source>
</evidence>
<organism evidence="2 3">
    <name type="scientific">Streptomyces tamarix</name>
    <dbReference type="NCBI Taxonomy" id="3078565"/>
    <lineage>
        <taxon>Bacteria</taxon>
        <taxon>Bacillati</taxon>
        <taxon>Actinomycetota</taxon>
        <taxon>Actinomycetes</taxon>
        <taxon>Kitasatosporales</taxon>
        <taxon>Streptomycetaceae</taxon>
        <taxon>Streptomyces</taxon>
    </lineage>
</organism>
<keyword evidence="3" id="KW-1185">Reference proteome</keyword>
<protein>
    <recommendedName>
        <fullName evidence="4">SH3b domain-containing protein</fullName>
    </recommendedName>
</protein>
<evidence type="ECO:0000313" key="3">
    <source>
        <dbReference type="Proteomes" id="UP001250181"/>
    </source>
</evidence>
<feature type="signal peptide" evidence="1">
    <location>
        <begin position="1"/>
        <end position="31"/>
    </location>
</feature>
<evidence type="ECO:0000313" key="2">
    <source>
        <dbReference type="EMBL" id="MDT9680741.1"/>
    </source>
</evidence>
<evidence type="ECO:0008006" key="4">
    <source>
        <dbReference type="Google" id="ProtNLM"/>
    </source>
</evidence>
<comment type="caution">
    <text evidence="2">The sequence shown here is derived from an EMBL/GenBank/DDBJ whole genome shotgun (WGS) entry which is preliminary data.</text>
</comment>
<dbReference type="Proteomes" id="UP001250181">
    <property type="component" value="Unassembled WGS sequence"/>
</dbReference>
<reference evidence="2 3" key="1">
    <citation type="submission" date="2023-09" db="EMBL/GenBank/DDBJ databases">
        <title>Streptomyces sp. nov.: A antagonism against Alternaria gaisen Producing Streptochlin, Isolated from Tamarix root soil.</title>
        <authorList>
            <person name="Chen Y."/>
        </authorList>
    </citation>
    <scope>NUCLEOTIDE SEQUENCE [LARGE SCALE GENOMIC DNA]</scope>
    <source>
        <strain evidence="2 3">TRM76323</strain>
    </source>
</reference>
<feature type="chain" id="PRO_5045135760" description="SH3b domain-containing protein" evidence="1">
    <location>
        <begin position="32"/>
        <end position="127"/>
    </location>
</feature>
<gene>
    <name evidence="2" type="ORF">RND61_01355</name>
</gene>
<proteinExistence type="predicted"/>
<accession>A0ABU3QDK6</accession>
<dbReference type="RefSeq" id="WP_315875731.1">
    <property type="nucleotide sequence ID" value="NZ_JAWCTQ010000001.1"/>
</dbReference>
<keyword evidence="1" id="KW-0732">Signal</keyword>
<name>A0ABU3QDK6_9ACTN</name>
<dbReference type="EMBL" id="JAWCTQ010000001">
    <property type="protein sequence ID" value="MDT9680741.1"/>
    <property type="molecule type" value="Genomic_DNA"/>
</dbReference>